<keyword evidence="3" id="KW-1185">Reference proteome</keyword>
<reference evidence="2 3" key="1">
    <citation type="submission" date="2019-03" db="EMBL/GenBank/DDBJ databases">
        <title>First draft genome of Liparis tanakae, snailfish: a comprehensive survey of snailfish specific genes.</title>
        <authorList>
            <person name="Kim W."/>
            <person name="Song I."/>
            <person name="Jeong J.-H."/>
            <person name="Kim D."/>
            <person name="Kim S."/>
            <person name="Ryu S."/>
            <person name="Song J.Y."/>
            <person name="Lee S.K."/>
        </authorList>
    </citation>
    <scope>NUCLEOTIDE SEQUENCE [LARGE SCALE GENOMIC DNA]</scope>
    <source>
        <tissue evidence="2">Muscle</tissue>
    </source>
</reference>
<feature type="region of interest" description="Disordered" evidence="1">
    <location>
        <begin position="1"/>
        <end position="37"/>
    </location>
</feature>
<dbReference type="Proteomes" id="UP000314294">
    <property type="component" value="Unassembled WGS sequence"/>
</dbReference>
<evidence type="ECO:0000313" key="2">
    <source>
        <dbReference type="EMBL" id="TNN42721.1"/>
    </source>
</evidence>
<gene>
    <name evidence="2" type="ORF">EYF80_047081</name>
</gene>
<sequence length="118" mass="12727">MGHSLAQQVMPPSEVYWPSATSRKNTGRPPPNRKMVYGMRNAPVVGQEGSTTKSSLLDHFSLWGVLPSASSSGRVPGLLPGDGFRKSCVIVLPPVGAVPERITADLQQKKSIKEKRGF</sequence>
<protein>
    <submittedName>
        <fullName evidence="2">Uncharacterized protein</fullName>
    </submittedName>
</protein>
<comment type="caution">
    <text evidence="2">The sequence shown here is derived from an EMBL/GenBank/DDBJ whole genome shotgun (WGS) entry which is preliminary data.</text>
</comment>
<name>A0A4Z2FNV5_9TELE</name>
<dbReference type="EMBL" id="SRLO01001017">
    <property type="protein sequence ID" value="TNN42721.1"/>
    <property type="molecule type" value="Genomic_DNA"/>
</dbReference>
<accession>A0A4Z2FNV5</accession>
<dbReference type="AlphaFoldDB" id="A0A4Z2FNV5"/>
<evidence type="ECO:0000313" key="3">
    <source>
        <dbReference type="Proteomes" id="UP000314294"/>
    </source>
</evidence>
<evidence type="ECO:0000256" key="1">
    <source>
        <dbReference type="SAM" id="MobiDB-lite"/>
    </source>
</evidence>
<proteinExistence type="predicted"/>
<organism evidence="2 3">
    <name type="scientific">Liparis tanakae</name>
    <name type="common">Tanaka's snailfish</name>
    <dbReference type="NCBI Taxonomy" id="230148"/>
    <lineage>
        <taxon>Eukaryota</taxon>
        <taxon>Metazoa</taxon>
        <taxon>Chordata</taxon>
        <taxon>Craniata</taxon>
        <taxon>Vertebrata</taxon>
        <taxon>Euteleostomi</taxon>
        <taxon>Actinopterygii</taxon>
        <taxon>Neopterygii</taxon>
        <taxon>Teleostei</taxon>
        <taxon>Neoteleostei</taxon>
        <taxon>Acanthomorphata</taxon>
        <taxon>Eupercaria</taxon>
        <taxon>Perciformes</taxon>
        <taxon>Cottioidei</taxon>
        <taxon>Cottales</taxon>
        <taxon>Liparidae</taxon>
        <taxon>Liparis</taxon>
    </lineage>
</organism>